<evidence type="ECO:0000256" key="4">
    <source>
        <dbReference type="HAMAP-Rule" id="MF_00724"/>
    </source>
</evidence>
<proteinExistence type="inferred from homology"/>
<dbReference type="InterPro" id="IPR001624">
    <property type="entry name" value="FliE"/>
</dbReference>
<evidence type="ECO:0000256" key="5">
    <source>
        <dbReference type="NCBIfam" id="TIGR00205"/>
    </source>
</evidence>
<keyword evidence="6" id="KW-0282">Flagellum</keyword>
<protein>
    <recommendedName>
        <fullName evidence="4 5">Flagellar hook-basal body complex protein FliE</fullName>
    </recommendedName>
</protein>
<reference evidence="7" key="1">
    <citation type="journal article" date="2019" name="Int. J. Syst. Evol. Microbiol.">
        <title>The Global Catalogue of Microorganisms (GCM) 10K type strain sequencing project: providing services to taxonomists for standard genome sequencing and annotation.</title>
        <authorList>
            <consortium name="The Broad Institute Genomics Platform"/>
            <consortium name="The Broad Institute Genome Sequencing Center for Infectious Disease"/>
            <person name="Wu L."/>
            <person name="Ma J."/>
        </authorList>
    </citation>
    <scope>NUCLEOTIDE SEQUENCE [LARGE SCALE GENOMIC DNA]</scope>
    <source>
        <strain evidence="7">JCM 17543</strain>
    </source>
</reference>
<keyword evidence="3 4" id="KW-0975">Bacterial flagellum</keyword>
<dbReference type="HAMAP" id="MF_00724">
    <property type="entry name" value="FliE"/>
    <property type="match status" value="1"/>
</dbReference>
<comment type="subcellular location">
    <subcellularLocation>
        <location evidence="1 4">Bacterial flagellum basal body</location>
    </subcellularLocation>
</comment>
<dbReference type="Proteomes" id="UP001500827">
    <property type="component" value="Unassembled WGS sequence"/>
</dbReference>
<dbReference type="PANTHER" id="PTHR34653:SF1">
    <property type="entry name" value="FLAGELLAR HOOK-BASAL BODY COMPLEX PROTEIN FLIE"/>
    <property type="match status" value="1"/>
</dbReference>
<keyword evidence="7" id="KW-1185">Reference proteome</keyword>
<evidence type="ECO:0000313" key="6">
    <source>
        <dbReference type="EMBL" id="GAA3894346.1"/>
    </source>
</evidence>
<comment type="similarity">
    <text evidence="2 4">Belongs to the FliE family.</text>
</comment>
<evidence type="ECO:0000256" key="2">
    <source>
        <dbReference type="ARBA" id="ARBA00009272"/>
    </source>
</evidence>
<accession>A0ABP7L3K6</accession>
<evidence type="ECO:0000313" key="7">
    <source>
        <dbReference type="Proteomes" id="UP001500827"/>
    </source>
</evidence>
<sequence>MLGEPAWGNALGDDRDMITGIESGKLLQLRSAILNQNQALQRAAGNPSSDGVDAAGETSFGKTLVDAVRAVNDQQVKASAISESYERGDTSDIVQVMVERQKASLSFEATLQVRNKLLSAYRDIMNMPV</sequence>
<keyword evidence="6" id="KW-0969">Cilium</keyword>
<keyword evidence="6" id="KW-0966">Cell projection</keyword>
<comment type="caution">
    <text evidence="6">The sequence shown here is derived from an EMBL/GenBank/DDBJ whole genome shotgun (WGS) entry which is preliminary data.</text>
</comment>
<dbReference type="NCBIfam" id="TIGR00205">
    <property type="entry name" value="fliE"/>
    <property type="match status" value="1"/>
</dbReference>
<dbReference type="EMBL" id="BAABBM010000001">
    <property type="protein sequence ID" value="GAA3894346.1"/>
    <property type="molecule type" value="Genomic_DNA"/>
</dbReference>
<dbReference type="PANTHER" id="PTHR34653">
    <property type="match status" value="1"/>
</dbReference>
<gene>
    <name evidence="4 6" type="primary">fliE</name>
    <name evidence="6" type="ORF">GCM10022276_11890</name>
</gene>
<dbReference type="PRINTS" id="PR01006">
    <property type="entry name" value="FLGHOOKFLIE"/>
</dbReference>
<evidence type="ECO:0000256" key="3">
    <source>
        <dbReference type="ARBA" id="ARBA00023143"/>
    </source>
</evidence>
<name>A0ABP7L3K6_9SPHN</name>
<dbReference type="Pfam" id="PF02049">
    <property type="entry name" value="FliE"/>
    <property type="match status" value="1"/>
</dbReference>
<organism evidence="6 7">
    <name type="scientific">Sphingomonas limnosediminicola</name>
    <dbReference type="NCBI Taxonomy" id="940133"/>
    <lineage>
        <taxon>Bacteria</taxon>
        <taxon>Pseudomonadati</taxon>
        <taxon>Pseudomonadota</taxon>
        <taxon>Alphaproteobacteria</taxon>
        <taxon>Sphingomonadales</taxon>
        <taxon>Sphingomonadaceae</taxon>
        <taxon>Sphingomonas</taxon>
    </lineage>
</organism>
<evidence type="ECO:0000256" key="1">
    <source>
        <dbReference type="ARBA" id="ARBA00004117"/>
    </source>
</evidence>